<name>A0A6A5K4J3_9PLEO</name>
<evidence type="ECO:0000313" key="3">
    <source>
        <dbReference type="Proteomes" id="UP000800040"/>
    </source>
</evidence>
<gene>
    <name evidence="2" type="ORF">BDW02DRAFT_421300</name>
</gene>
<evidence type="ECO:0000313" key="2">
    <source>
        <dbReference type="EMBL" id="KAF1832605.1"/>
    </source>
</evidence>
<sequence>MQVLGVCSLVGLMQATSRQMWSFVRDNALAFLAQIIKLHLGILMPVNTIVIMAILSLAGLYASYFIISSSLLARNSRGHCTAHELAFGGTVTFPIVWYFARGRKTHVALFRGRFVERGLGRDKFYSIGLGMALVIPTVHSYIQF</sequence>
<keyword evidence="1" id="KW-1133">Transmembrane helix</keyword>
<evidence type="ECO:0000256" key="1">
    <source>
        <dbReference type="SAM" id="Phobius"/>
    </source>
</evidence>
<dbReference type="Proteomes" id="UP000800040">
    <property type="component" value="Unassembled WGS sequence"/>
</dbReference>
<protein>
    <submittedName>
        <fullName evidence="2">Uncharacterized protein</fullName>
    </submittedName>
</protein>
<reference evidence="2" key="1">
    <citation type="submission" date="2020-01" db="EMBL/GenBank/DDBJ databases">
        <authorList>
            <consortium name="DOE Joint Genome Institute"/>
            <person name="Haridas S."/>
            <person name="Albert R."/>
            <person name="Binder M."/>
            <person name="Bloem J."/>
            <person name="Labutti K."/>
            <person name="Salamov A."/>
            <person name="Andreopoulos B."/>
            <person name="Baker S.E."/>
            <person name="Barry K."/>
            <person name="Bills G."/>
            <person name="Bluhm B.H."/>
            <person name="Cannon C."/>
            <person name="Castanera R."/>
            <person name="Culley D.E."/>
            <person name="Daum C."/>
            <person name="Ezra D."/>
            <person name="Gonzalez J.B."/>
            <person name="Henrissat B."/>
            <person name="Kuo A."/>
            <person name="Liang C."/>
            <person name="Lipzen A."/>
            <person name="Lutzoni F."/>
            <person name="Magnuson J."/>
            <person name="Mondo S."/>
            <person name="Nolan M."/>
            <person name="Ohm R."/>
            <person name="Pangilinan J."/>
            <person name="Park H.-J."/>
            <person name="Ramirez L."/>
            <person name="Alfaro M."/>
            <person name="Sun H."/>
            <person name="Tritt A."/>
            <person name="Yoshinaga Y."/>
            <person name="Zwiers L.-H."/>
            <person name="Turgeon B.G."/>
            <person name="Goodwin S.B."/>
            <person name="Spatafora J.W."/>
            <person name="Crous P.W."/>
            <person name="Grigoriev I.V."/>
        </authorList>
    </citation>
    <scope>NUCLEOTIDE SEQUENCE</scope>
    <source>
        <strain evidence="2">P77</strain>
    </source>
</reference>
<keyword evidence="1" id="KW-0472">Membrane</keyword>
<keyword evidence="1" id="KW-0812">Transmembrane</keyword>
<organism evidence="2 3">
    <name type="scientific">Decorospora gaudefroyi</name>
    <dbReference type="NCBI Taxonomy" id="184978"/>
    <lineage>
        <taxon>Eukaryota</taxon>
        <taxon>Fungi</taxon>
        <taxon>Dikarya</taxon>
        <taxon>Ascomycota</taxon>
        <taxon>Pezizomycotina</taxon>
        <taxon>Dothideomycetes</taxon>
        <taxon>Pleosporomycetidae</taxon>
        <taxon>Pleosporales</taxon>
        <taxon>Pleosporineae</taxon>
        <taxon>Pleosporaceae</taxon>
        <taxon>Decorospora</taxon>
    </lineage>
</organism>
<proteinExistence type="predicted"/>
<dbReference type="AlphaFoldDB" id="A0A6A5K4J3"/>
<feature type="transmembrane region" description="Helical" evidence="1">
    <location>
        <begin position="124"/>
        <end position="142"/>
    </location>
</feature>
<dbReference type="EMBL" id="ML975335">
    <property type="protein sequence ID" value="KAF1832605.1"/>
    <property type="molecule type" value="Genomic_DNA"/>
</dbReference>
<accession>A0A6A5K4J3</accession>
<keyword evidence="3" id="KW-1185">Reference proteome</keyword>
<feature type="transmembrane region" description="Helical" evidence="1">
    <location>
        <begin position="42"/>
        <end position="67"/>
    </location>
</feature>